<keyword evidence="4" id="KW-0449">Lipoprotein</keyword>
<dbReference type="EMBL" id="JANFFA010000004">
    <property type="protein sequence ID" value="MDQ2095323.1"/>
    <property type="molecule type" value="Genomic_DNA"/>
</dbReference>
<dbReference type="RefSeq" id="WP_317626946.1">
    <property type="nucleotide sequence ID" value="NZ_JANFFA010000004.1"/>
</dbReference>
<dbReference type="AlphaFoldDB" id="A0AAJ1UCE7"/>
<feature type="domain" description="Glycine zipper 2TM" evidence="6">
    <location>
        <begin position="32"/>
        <end position="72"/>
    </location>
</feature>
<gene>
    <name evidence="7" type="ORF">NOI20_14485</name>
</gene>
<evidence type="ECO:0000259" key="6">
    <source>
        <dbReference type="Pfam" id="PF05433"/>
    </source>
</evidence>
<dbReference type="PROSITE" id="PS51257">
    <property type="entry name" value="PROKAR_LIPOPROTEIN"/>
    <property type="match status" value="1"/>
</dbReference>
<dbReference type="Pfam" id="PF05433">
    <property type="entry name" value="Rick_17kDa_Anti"/>
    <property type="match status" value="1"/>
</dbReference>
<reference evidence="7" key="1">
    <citation type="submission" date="2022-07" db="EMBL/GenBank/DDBJ databases">
        <authorList>
            <person name="Otstavnykh N."/>
            <person name="Isaeva M."/>
            <person name="Bystritskaya E."/>
        </authorList>
    </citation>
    <scope>NUCLEOTIDE SEQUENCE</scope>
    <source>
        <strain evidence="7">10Alg 79</strain>
    </source>
</reference>
<dbReference type="InterPro" id="IPR008816">
    <property type="entry name" value="Gly_zipper_2TM_dom"/>
</dbReference>
<organism evidence="7 8">
    <name type="scientific">Rhodalgimonas zhirmunskyi</name>
    <dbReference type="NCBI Taxonomy" id="2964767"/>
    <lineage>
        <taxon>Bacteria</taxon>
        <taxon>Pseudomonadati</taxon>
        <taxon>Pseudomonadota</taxon>
        <taxon>Alphaproteobacteria</taxon>
        <taxon>Rhodobacterales</taxon>
        <taxon>Roseobacteraceae</taxon>
        <taxon>Rhodalgimonas</taxon>
    </lineage>
</organism>
<evidence type="ECO:0000256" key="2">
    <source>
        <dbReference type="ARBA" id="ARBA00008681"/>
    </source>
</evidence>
<accession>A0AAJ1UCE7</accession>
<protein>
    <recommendedName>
        <fullName evidence="3">17 kDa surface antigen</fullName>
    </recommendedName>
</protein>
<comment type="caution">
    <text evidence="7">The sequence shown here is derived from an EMBL/GenBank/DDBJ whole genome shotgun (WGS) entry which is preliminary data.</text>
</comment>
<name>A0AAJ1UCE7_9RHOB</name>
<evidence type="ECO:0000256" key="5">
    <source>
        <dbReference type="SAM" id="SignalP"/>
    </source>
</evidence>
<keyword evidence="5" id="KW-0732">Signal</keyword>
<feature type="chain" id="PRO_5042472178" description="17 kDa surface antigen" evidence="5">
    <location>
        <begin position="18"/>
        <end position="92"/>
    </location>
</feature>
<evidence type="ECO:0000313" key="8">
    <source>
        <dbReference type="Proteomes" id="UP001227162"/>
    </source>
</evidence>
<evidence type="ECO:0000313" key="7">
    <source>
        <dbReference type="EMBL" id="MDQ2095323.1"/>
    </source>
</evidence>
<comment type="similarity">
    <text evidence="2">Belongs to the rickettsiale 17 kDa surface antigen family.</text>
</comment>
<dbReference type="Proteomes" id="UP001227162">
    <property type="component" value="Unassembled WGS sequence"/>
</dbReference>
<dbReference type="GO" id="GO:0009279">
    <property type="term" value="C:cell outer membrane"/>
    <property type="evidence" value="ECO:0007669"/>
    <property type="project" value="UniProtKB-SubCell"/>
</dbReference>
<reference evidence="7" key="2">
    <citation type="submission" date="2023-04" db="EMBL/GenBank/DDBJ databases">
        <title>'Rhodoalgimonas zhirmunskyi' gen. nov., isolated from a red alga.</title>
        <authorList>
            <person name="Nedashkovskaya O.I."/>
            <person name="Otstavnykh N.Y."/>
            <person name="Bystritskaya E.P."/>
            <person name="Balabanova L.A."/>
            <person name="Isaeva M.P."/>
        </authorList>
    </citation>
    <scope>NUCLEOTIDE SEQUENCE</scope>
    <source>
        <strain evidence="7">10Alg 79</strain>
    </source>
</reference>
<proteinExistence type="inferred from homology"/>
<evidence type="ECO:0000256" key="4">
    <source>
        <dbReference type="ARBA" id="ARBA00023288"/>
    </source>
</evidence>
<evidence type="ECO:0000256" key="1">
    <source>
        <dbReference type="ARBA" id="ARBA00004459"/>
    </source>
</evidence>
<keyword evidence="8" id="KW-1185">Reference proteome</keyword>
<evidence type="ECO:0000256" key="3">
    <source>
        <dbReference type="ARBA" id="ARBA00015281"/>
    </source>
</evidence>
<feature type="signal peptide" evidence="5">
    <location>
        <begin position="1"/>
        <end position="17"/>
    </location>
</feature>
<sequence length="92" mass="8992">MKKTILIAATASALALAGCMDMSASEQRQTQGAVVGGAVGLIGAKALGANTEWTVVSTLAGAAAGAMVAQNTQTGECAYANGDGTYRTGPCP</sequence>
<comment type="subcellular location">
    <subcellularLocation>
        <location evidence="1">Cell outer membrane</location>
        <topology evidence="1">Lipid-anchor</topology>
    </subcellularLocation>
</comment>